<dbReference type="InParanoid" id="A0A7M7GR99"/>
<reference evidence="4" key="1">
    <citation type="submission" date="2015-02" db="EMBL/GenBank/DDBJ databases">
        <title>Genome sequencing for Strongylocentrotus purpuratus.</title>
        <authorList>
            <person name="Murali S."/>
            <person name="Liu Y."/>
            <person name="Vee V."/>
            <person name="English A."/>
            <person name="Wang M."/>
            <person name="Skinner E."/>
            <person name="Han Y."/>
            <person name="Muzny D.M."/>
            <person name="Worley K.C."/>
            <person name="Gibbs R.A."/>
        </authorList>
    </citation>
    <scope>NUCLEOTIDE SEQUENCE</scope>
</reference>
<sequence>MLSVHVSRRLDLISLTMAGKRQLNYIKPAEPSFLAKFKKDSGYKEGPTVDTKKGALSLDDLPDRPDEEDEKPVVVVLGKGDLTQEEAEEEGIQINESQKEKEEEEDDDEPSDGRIRFRKPTKRSQVDTSDLKASSSKKKKDDKKKKDKSRSGKKVKNSSLLSFGEDEEEEDT</sequence>
<evidence type="ECO:0000256" key="1">
    <source>
        <dbReference type="SAM" id="MobiDB-lite"/>
    </source>
</evidence>
<dbReference type="FunCoup" id="A0A7M7GR99">
    <property type="interactions" value="691"/>
</dbReference>
<dbReference type="Proteomes" id="UP000007110">
    <property type="component" value="Unassembled WGS sequence"/>
</dbReference>
<dbReference type="OMA" id="KRQVGYR"/>
<keyword evidence="4" id="KW-1185">Reference proteome</keyword>
<evidence type="ECO:0000259" key="2">
    <source>
        <dbReference type="Pfam" id="PF15377"/>
    </source>
</evidence>
<dbReference type="KEGG" id="spu:100893503"/>
<dbReference type="InterPro" id="IPR027911">
    <property type="entry name" value="DUF4604"/>
</dbReference>
<dbReference type="EnsemblMetazoa" id="XM_003730191">
    <property type="protein sequence ID" value="XP_003730239"/>
    <property type="gene ID" value="LOC100893503"/>
</dbReference>
<dbReference type="GeneID" id="100893503"/>
<evidence type="ECO:0000313" key="4">
    <source>
        <dbReference type="Proteomes" id="UP000007110"/>
    </source>
</evidence>
<organism evidence="3 4">
    <name type="scientific">Strongylocentrotus purpuratus</name>
    <name type="common">Purple sea urchin</name>
    <dbReference type="NCBI Taxonomy" id="7668"/>
    <lineage>
        <taxon>Eukaryota</taxon>
        <taxon>Metazoa</taxon>
        <taxon>Echinodermata</taxon>
        <taxon>Eleutherozoa</taxon>
        <taxon>Echinozoa</taxon>
        <taxon>Echinoidea</taxon>
        <taxon>Euechinoidea</taxon>
        <taxon>Echinacea</taxon>
        <taxon>Camarodonta</taxon>
        <taxon>Echinidea</taxon>
        <taxon>Strongylocentrotidae</taxon>
        <taxon>Strongylocentrotus</taxon>
    </lineage>
</organism>
<dbReference type="PANTHER" id="PTHR31195:SF2">
    <property type="entry name" value="GEO02494P1"/>
    <property type="match status" value="1"/>
</dbReference>
<feature type="compositionally biased region" description="Basic residues" evidence="1">
    <location>
        <begin position="135"/>
        <end position="156"/>
    </location>
</feature>
<dbReference type="CTD" id="57456"/>
<dbReference type="OrthoDB" id="10043580at2759"/>
<dbReference type="Pfam" id="PF15377">
    <property type="entry name" value="DUF4604"/>
    <property type="match status" value="1"/>
</dbReference>
<proteinExistence type="predicted"/>
<dbReference type="InterPro" id="IPR040219">
    <property type="entry name" value="KIAA1143-like"/>
</dbReference>
<reference evidence="3" key="2">
    <citation type="submission" date="2021-01" db="UniProtKB">
        <authorList>
            <consortium name="EnsemblMetazoa"/>
        </authorList>
    </citation>
    <scope>IDENTIFICATION</scope>
</reference>
<dbReference type="PANTHER" id="PTHR31195">
    <property type="entry name" value="GEO02494P1"/>
    <property type="match status" value="1"/>
</dbReference>
<name>A0A7M7GR99_STRPU</name>
<protein>
    <recommendedName>
        <fullName evidence="2">DUF4604 domain-containing protein</fullName>
    </recommendedName>
</protein>
<dbReference type="AlphaFoldDB" id="A0A7M7GR99"/>
<accession>A0A7M7GR99</accession>
<dbReference type="RefSeq" id="XP_003730239.3">
    <property type="nucleotide sequence ID" value="XM_003730191.3"/>
</dbReference>
<evidence type="ECO:0000313" key="3">
    <source>
        <dbReference type="EnsemblMetazoa" id="XP_003730239"/>
    </source>
</evidence>
<feature type="region of interest" description="Disordered" evidence="1">
    <location>
        <begin position="39"/>
        <end position="172"/>
    </location>
</feature>
<feature type="domain" description="DUF4604" evidence="2">
    <location>
        <begin position="21"/>
        <end position="167"/>
    </location>
</feature>